<dbReference type="OrthoDB" id="8922241at2759"/>
<evidence type="ECO:0000313" key="12">
    <source>
        <dbReference type="EMBL" id="GAA96758.1"/>
    </source>
</evidence>
<dbReference type="GO" id="GO:0000978">
    <property type="term" value="F:RNA polymerase II cis-regulatory region sequence-specific DNA binding"/>
    <property type="evidence" value="ECO:0007669"/>
    <property type="project" value="TreeGrafter"/>
</dbReference>
<keyword evidence="4 9" id="KW-0863">Zinc-finger</keyword>
<keyword evidence="13" id="KW-1185">Reference proteome</keyword>
<evidence type="ECO:0000256" key="5">
    <source>
        <dbReference type="ARBA" id="ARBA00022833"/>
    </source>
</evidence>
<feature type="region of interest" description="Disordered" evidence="10">
    <location>
        <begin position="47"/>
        <end position="111"/>
    </location>
</feature>
<dbReference type="InterPro" id="IPR013087">
    <property type="entry name" value="Znf_C2H2_type"/>
</dbReference>
<keyword evidence="8" id="KW-0539">Nucleus</keyword>
<keyword evidence="5" id="KW-0862">Zinc</keyword>
<evidence type="ECO:0000256" key="4">
    <source>
        <dbReference type="ARBA" id="ARBA00022771"/>
    </source>
</evidence>
<feature type="compositionally biased region" description="Polar residues" evidence="10">
    <location>
        <begin position="78"/>
        <end position="90"/>
    </location>
</feature>
<evidence type="ECO:0000256" key="7">
    <source>
        <dbReference type="ARBA" id="ARBA00023163"/>
    </source>
</evidence>
<dbReference type="PANTHER" id="PTHR24399:SF70">
    <property type="entry name" value="C2H2-TYPE DOMAIN-CONTAINING PROTEIN"/>
    <property type="match status" value="1"/>
</dbReference>
<feature type="region of interest" description="Disordered" evidence="10">
    <location>
        <begin position="1"/>
        <end position="35"/>
    </location>
</feature>
<feature type="domain" description="C2H2-type" evidence="11">
    <location>
        <begin position="315"/>
        <end position="345"/>
    </location>
</feature>
<dbReference type="SUPFAM" id="SSF57667">
    <property type="entry name" value="beta-beta-alpha zinc fingers"/>
    <property type="match status" value="2"/>
</dbReference>
<dbReference type="Proteomes" id="UP000009131">
    <property type="component" value="Unassembled WGS sequence"/>
</dbReference>
<dbReference type="PROSITE" id="PS50157">
    <property type="entry name" value="ZINC_FINGER_C2H2_2"/>
    <property type="match status" value="2"/>
</dbReference>
<feature type="compositionally biased region" description="Polar residues" evidence="10">
    <location>
        <begin position="274"/>
        <end position="287"/>
    </location>
</feature>
<evidence type="ECO:0000256" key="3">
    <source>
        <dbReference type="ARBA" id="ARBA00022737"/>
    </source>
</evidence>
<dbReference type="EMBL" id="BABT02000106">
    <property type="protein sequence ID" value="GAA96758.1"/>
    <property type="molecule type" value="Genomic_DNA"/>
</dbReference>
<feature type="region of interest" description="Disordered" evidence="10">
    <location>
        <begin position="158"/>
        <end position="204"/>
    </location>
</feature>
<dbReference type="Gene3D" id="3.30.160.60">
    <property type="entry name" value="Classic Zinc Finger"/>
    <property type="match status" value="2"/>
</dbReference>
<keyword evidence="2" id="KW-0479">Metal-binding</keyword>
<evidence type="ECO:0000256" key="2">
    <source>
        <dbReference type="ARBA" id="ARBA00022723"/>
    </source>
</evidence>
<dbReference type="OMA" id="DEMSATM"/>
<protein>
    <recommendedName>
        <fullName evidence="11">C2H2-type domain-containing protein</fullName>
    </recommendedName>
</protein>
<keyword evidence="3" id="KW-0677">Repeat</keyword>
<feature type="compositionally biased region" description="Low complexity" evidence="10">
    <location>
        <begin position="409"/>
        <end position="424"/>
    </location>
</feature>
<feature type="compositionally biased region" description="Polar residues" evidence="10">
    <location>
        <begin position="252"/>
        <end position="263"/>
    </location>
</feature>
<feature type="compositionally biased region" description="Basic and acidic residues" evidence="10">
    <location>
        <begin position="100"/>
        <end position="111"/>
    </location>
</feature>
<name>G7E1P8_MIXOS</name>
<keyword evidence="6" id="KW-0805">Transcription regulation</keyword>
<dbReference type="GO" id="GO:0008270">
    <property type="term" value="F:zinc ion binding"/>
    <property type="evidence" value="ECO:0007669"/>
    <property type="project" value="UniProtKB-KW"/>
</dbReference>
<proteinExistence type="predicted"/>
<dbReference type="RefSeq" id="XP_014565272.1">
    <property type="nucleotide sequence ID" value="XM_014709786.1"/>
</dbReference>
<dbReference type="FunFam" id="3.30.160.60:FF:000072">
    <property type="entry name" value="zinc finger protein 143 isoform X1"/>
    <property type="match status" value="1"/>
</dbReference>
<dbReference type="PROSITE" id="PS00028">
    <property type="entry name" value="ZINC_FINGER_C2H2_1"/>
    <property type="match status" value="2"/>
</dbReference>
<feature type="region of interest" description="Disordered" evidence="10">
    <location>
        <begin position="409"/>
        <end position="470"/>
    </location>
</feature>
<evidence type="ECO:0000256" key="10">
    <source>
        <dbReference type="SAM" id="MobiDB-lite"/>
    </source>
</evidence>
<dbReference type="InterPro" id="IPR036236">
    <property type="entry name" value="Znf_C2H2_sf"/>
</dbReference>
<dbReference type="InParanoid" id="G7E1P8"/>
<dbReference type="PANTHER" id="PTHR24399">
    <property type="entry name" value="ZINC FINGER AND BTB DOMAIN-CONTAINING"/>
    <property type="match status" value="1"/>
</dbReference>
<keyword evidence="7" id="KW-0804">Transcription</keyword>
<comment type="caution">
    <text evidence="12">The sequence shown here is derived from an EMBL/GenBank/DDBJ whole genome shotgun (WGS) entry which is preliminary data.</text>
</comment>
<dbReference type="HOGENOM" id="CLU_581506_0_0_1"/>
<organism evidence="12 13">
    <name type="scientific">Mixia osmundae (strain CBS 9802 / IAM 14324 / JCM 22182 / KY 12970)</name>
    <dbReference type="NCBI Taxonomy" id="764103"/>
    <lineage>
        <taxon>Eukaryota</taxon>
        <taxon>Fungi</taxon>
        <taxon>Dikarya</taxon>
        <taxon>Basidiomycota</taxon>
        <taxon>Pucciniomycotina</taxon>
        <taxon>Mixiomycetes</taxon>
        <taxon>Mixiales</taxon>
        <taxon>Mixiaceae</taxon>
        <taxon>Mixia</taxon>
    </lineage>
</organism>
<dbReference type="AlphaFoldDB" id="G7E1P8"/>
<evidence type="ECO:0000259" key="11">
    <source>
        <dbReference type="PROSITE" id="PS50157"/>
    </source>
</evidence>
<sequence>MTDQEEGEVLHPSTAQESSSAARRQSSGVRLPPIASVLADEQGATIQPLQSYGLDPRGQHYSGERSPLSLEHRPPSSPRSLQPTAGSSSGRLDDLASYENEQRILDQRQQRQRQLEEFNMQDVSLQETAHHAHGSDSPYEHRTQGLSRAQADMYAQRPASPLWASQQSHPHSQAPYHLPLSPSAGMPRYHRQQSPPDETIDPLFDATGTQAWTARQMPMYSQGSFAAPQVSYTASPVPQSALIPTGPLPSPNHASHGQQQQNAGPAHYQEAHQLMQQRQSLQASTSAHPGPPPPTRELSLEEMYKVDEYPDGRMYICLIDRCSERFVTQENVEDHIKSQHLEKRPHVCAEDGCFSSFVRSHDLRRHSRIHTKVRPFTCSCGKAFSRGDALNRHRRRNICIGGVGPSTTLQTPLAQQQQQSLQVQPQPPPPPPHHQQHQHHQQQQQQHHESHHSLTQQSHPLHAATPPEQQ</sequence>
<reference evidence="12 13" key="1">
    <citation type="journal article" date="2011" name="J. Gen. Appl. Microbiol.">
        <title>Draft genome sequencing of the enigmatic basidiomycete Mixia osmundae.</title>
        <authorList>
            <person name="Nishida H."/>
            <person name="Nagatsuka Y."/>
            <person name="Sugiyama J."/>
        </authorList>
    </citation>
    <scope>NUCLEOTIDE SEQUENCE [LARGE SCALE GENOMIC DNA]</scope>
    <source>
        <strain evidence="13">CBS 9802 / IAM 14324 / JCM 22182 / KY 12970</strain>
    </source>
</reference>
<accession>G7E1P8</accession>
<evidence type="ECO:0000256" key="8">
    <source>
        <dbReference type="ARBA" id="ARBA00023242"/>
    </source>
</evidence>
<evidence type="ECO:0000256" key="1">
    <source>
        <dbReference type="ARBA" id="ARBA00004123"/>
    </source>
</evidence>
<comment type="subcellular location">
    <subcellularLocation>
        <location evidence="1">Nucleus</location>
    </subcellularLocation>
</comment>
<feature type="domain" description="C2H2-type" evidence="11">
    <location>
        <begin position="346"/>
        <end position="375"/>
    </location>
</feature>
<dbReference type="GO" id="GO:0005654">
    <property type="term" value="C:nucleoplasm"/>
    <property type="evidence" value="ECO:0007669"/>
    <property type="project" value="TreeGrafter"/>
</dbReference>
<dbReference type="eggNOG" id="KOG1721">
    <property type="taxonomic scope" value="Eukaryota"/>
</dbReference>
<evidence type="ECO:0000256" key="9">
    <source>
        <dbReference type="PROSITE-ProRule" id="PRU00042"/>
    </source>
</evidence>
<dbReference type="STRING" id="764103.G7E1P8"/>
<feature type="compositionally biased region" description="Low complexity" evidence="10">
    <location>
        <begin position="13"/>
        <end position="27"/>
    </location>
</feature>
<dbReference type="GO" id="GO:0001227">
    <property type="term" value="F:DNA-binding transcription repressor activity, RNA polymerase II-specific"/>
    <property type="evidence" value="ECO:0007669"/>
    <property type="project" value="TreeGrafter"/>
</dbReference>
<evidence type="ECO:0000256" key="6">
    <source>
        <dbReference type="ARBA" id="ARBA00023015"/>
    </source>
</evidence>
<reference evidence="12 13" key="2">
    <citation type="journal article" date="2012" name="Open Biol.">
        <title>Characteristics of nucleosomes and linker DNA regions on the genome of the basidiomycete Mixia osmundae revealed by mono- and dinucleosome mapping.</title>
        <authorList>
            <person name="Nishida H."/>
            <person name="Kondo S."/>
            <person name="Matsumoto T."/>
            <person name="Suzuki Y."/>
            <person name="Yoshikawa H."/>
            <person name="Taylor T.D."/>
            <person name="Sugiyama J."/>
        </authorList>
    </citation>
    <scope>NUCLEOTIDE SEQUENCE [LARGE SCALE GENOMIC DNA]</scope>
    <source>
        <strain evidence="13">CBS 9802 / IAM 14324 / JCM 22182 / KY 12970</strain>
    </source>
</reference>
<dbReference type="SMART" id="SM00355">
    <property type="entry name" value="ZnF_C2H2"/>
    <property type="match status" value="2"/>
</dbReference>
<gene>
    <name evidence="12" type="primary">Mo03429</name>
    <name evidence="12" type="ORF">E5Q_03429</name>
</gene>
<feature type="region of interest" description="Disordered" evidence="10">
    <location>
        <begin position="241"/>
        <end position="299"/>
    </location>
</feature>
<evidence type="ECO:0000313" key="13">
    <source>
        <dbReference type="Proteomes" id="UP000009131"/>
    </source>
</evidence>